<name>A0ABX2CVL5_9CYAN</name>
<keyword evidence="3" id="KW-1185">Reference proteome</keyword>
<dbReference type="RefSeq" id="WP_172186280.1">
    <property type="nucleotide sequence ID" value="NZ_CAWPPK010000079.1"/>
</dbReference>
<feature type="transmembrane region" description="Helical" evidence="1">
    <location>
        <begin position="86"/>
        <end position="106"/>
    </location>
</feature>
<feature type="transmembrane region" description="Helical" evidence="1">
    <location>
        <begin position="118"/>
        <end position="138"/>
    </location>
</feature>
<keyword evidence="1" id="KW-0812">Transmembrane</keyword>
<dbReference type="Pfam" id="PF25937">
    <property type="entry name" value="DUF7980"/>
    <property type="match status" value="1"/>
</dbReference>
<keyword evidence="1" id="KW-1133">Transmembrane helix</keyword>
<gene>
    <name evidence="2" type="ORF">E5S67_01319</name>
</gene>
<evidence type="ECO:0000313" key="3">
    <source>
        <dbReference type="Proteomes" id="UP000702425"/>
    </source>
</evidence>
<reference evidence="2 3" key="1">
    <citation type="journal article" date="2020" name="Sci. Rep.">
        <title>A novel cyanobacterial geosmin producer, revising GeoA distribution and dispersion patterns in Bacteria.</title>
        <authorList>
            <person name="Churro C."/>
            <person name="Semedo-Aguiar A.P."/>
            <person name="Silva A.D."/>
            <person name="Pereira-Leal J.B."/>
            <person name="Leite R.B."/>
        </authorList>
    </citation>
    <scope>NUCLEOTIDE SEQUENCE [LARGE SCALE GENOMIC DNA]</scope>
    <source>
        <strain evidence="2 3">IPMA8</strain>
    </source>
</reference>
<protein>
    <submittedName>
        <fullName evidence="2">Uncharacterized protein</fullName>
    </submittedName>
</protein>
<evidence type="ECO:0000313" key="2">
    <source>
        <dbReference type="EMBL" id="NQE33600.1"/>
    </source>
</evidence>
<sequence>MENAKKVTQEYQLAKQLTQQLPQAKGFKEVWFKKIRGGLLLAIGYLLSPLCWWNDIFFNLPIAYAFGYICSGLSPDLLFPCTIVGYWLSNIAGILLMQFGAVDVFADKTKEKNLKKELLTGLVSSTAFTIVVVALIHFNVLDTPDLFSSQQSVNLSSALPVTLVTSR</sequence>
<accession>A0ABX2CVL5</accession>
<proteinExistence type="predicted"/>
<dbReference type="EMBL" id="SRRZ01000017">
    <property type="protein sequence ID" value="NQE33600.1"/>
    <property type="molecule type" value="Genomic_DNA"/>
</dbReference>
<dbReference type="InterPro" id="IPR058286">
    <property type="entry name" value="DUF7980"/>
</dbReference>
<keyword evidence="1" id="KW-0472">Membrane</keyword>
<feature type="transmembrane region" description="Helical" evidence="1">
    <location>
        <begin position="38"/>
        <end position="66"/>
    </location>
</feature>
<evidence type="ECO:0000256" key="1">
    <source>
        <dbReference type="SAM" id="Phobius"/>
    </source>
</evidence>
<organism evidence="2 3">
    <name type="scientific">Microcoleus asticus IPMA8</name>
    <dbReference type="NCBI Taxonomy" id="2563858"/>
    <lineage>
        <taxon>Bacteria</taxon>
        <taxon>Bacillati</taxon>
        <taxon>Cyanobacteriota</taxon>
        <taxon>Cyanophyceae</taxon>
        <taxon>Oscillatoriophycideae</taxon>
        <taxon>Oscillatoriales</taxon>
        <taxon>Microcoleaceae</taxon>
        <taxon>Microcoleus</taxon>
        <taxon>Microcoleus asticus</taxon>
    </lineage>
</organism>
<comment type="caution">
    <text evidence="2">The sequence shown here is derived from an EMBL/GenBank/DDBJ whole genome shotgun (WGS) entry which is preliminary data.</text>
</comment>
<dbReference type="Proteomes" id="UP000702425">
    <property type="component" value="Unassembled WGS sequence"/>
</dbReference>